<dbReference type="PANTHER" id="PTHR47027:SF20">
    <property type="entry name" value="REVERSE TRANSCRIPTASE-LIKE PROTEIN WITH RNA-DIRECTED DNA POLYMERASE DOMAIN"/>
    <property type="match status" value="1"/>
</dbReference>
<evidence type="ECO:0000313" key="1">
    <source>
        <dbReference type="EMBL" id="CAG6691565.1"/>
    </source>
</evidence>
<evidence type="ECO:0008006" key="2">
    <source>
        <dbReference type="Google" id="ProtNLM"/>
    </source>
</evidence>
<dbReference type="EMBL" id="HBUF01303420">
    <property type="protein sequence ID" value="CAG6691565.1"/>
    <property type="molecule type" value="Transcribed_RNA"/>
</dbReference>
<dbReference type="PANTHER" id="PTHR47027">
    <property type="entry name" value="REVERSE TRANSCRIPTASE DOMAIN-CONTAINING PROTEIN"/>
    <property type="match status" value="1"/>
</dbReference>
<organism evidence="1">
    <name type="scientific">Cacopsylla melanoneura</name>
    <dbReference type="NCBI Taxonomy" id="428564"/>
    <lineage>
        <taxon>Eukaryota</taxon>
        <taxon>Metazoa</taxon>
        <taxon>Ecdysozoa</taxon>
        <taxon>Arthropoda</taxon>
        <taxon>Hexapoda</taxon>
        <taxon>Insecta</taxon>
        <taxon>Pterygota</taxon>
        <taxon>Neoptera</taxon>
        <taxon>Paraneoptera</taxon>
        <taxon>Hemiptera</taxon>
        <taxon>Sternorrhyncha</taxon>
        <taxon>Psylloidea</taxon>
        <taxon>Psyllidae</taxon>
        <taxon>Psyllinae</taxon>
        <taxon>Cacopsylla</taxon>
    </lineage>
</organism>
<protein>
    <recommendedName>
        <fullName evidence="2">Endonuclease-reverse transcriptase</fullName>
    </recommendedName>
</protein>
<dbReference type="AlphaFoldDB" id="A0A8D8XEE1"/>
<name>A0A8D8XEE1_9HEMI</name>
<accession>A0A8D8XEE1</accession>
<proteinExistence type="predicted"/>
<sequence length="188" mass="22368">MAKSAFWKHKEMMQRNISRKTKLRLMQTYIFSILTYGCESWTLNNDLDRRITSFENWCYRRILRINWQDRITNNEVLRRIGKTHFEWLNIIRERKIKFAGHVPRGSSGGLLLDVIEGDCDRPRGRGRPRRMWSNDVKEWLNVRSMAEFKTLANDRQLFRSTANEALSRLATIASFTMKLHNGDDDDVQ</sequence>
<reference evidence="1" key="1">
    <citation type="submission" date="2021-05" db="EMBL/GenBank/DDBJ databases">
        <authorList>
            <person name="Alioto T."/>
            <person name="Alioto T."/>
            <person name="Gomez Garrido J."/>
        </authorList>
    </citation>
    <scope>NUCLEOTIDE SEQUENCE</scope>
</reference>